<accession>A0A1B8GAE1</accession>
<evidence type="ECO:0000313" key="4">
    <source>
        <dbReference type="EMBL" id="OBT92815.1"/>
    </source>
</evidence>
<proteinExistence type="predicted"/>
<feature type="transmembrane region" description="Helical" evidence="2">
    <location>
        <begin position="494"/>
        <end position="516"/>
    </location>
</feature>
<dbReference type="EMBL" id="KV460261">
    <property type="protein sequence ID" value="OBT92815.1"/>
    <property type="molecule type" value="Genomic_DNA"/>
</dbReference>
<sequence length="567" mass="61282">MKSVITISLLALVQLSAVEAVATFLPSGFNGWWWQSALTVKDRLYIDGGEVYSLTKGGFYGSTYVIDLTKSWTTSTLTGTGYTRDSSFAAARRPQLFYDESHDMVYSQAGQVYGSLFRPTELFSYAPPQVWGFKPDDKTDGTVTWAEQYSKALTPTYPYISSVDNALWASSEKKHYSLGGSIGFLFNASDTGSRGELSMNQFLTYDYETQTFENRTHPAHYIQGGAQYVPTYGEEGVVLFFGGKTPVDRNVADNNIGDMGIILVYDIHADKFYNQSATNAPAGRFNLCNVGATNAGNNSYEIFVYGGTTGINSTNTAVEMSKVFILSLPSFHWIEAPQPADTWRTSHACEAIGPATLGKHNKRQMISIGGTQDPSPNGVSPTKVQDAWTSGMKILDLTALTWADDYDANAKAYERPDVVNTYYDENTGYPKVWGDPALEAIFKTDRSLKVTAPASPTTTGSTADPTSPGAGGSGTGTGSPDSTTTEKKSTNTGAIAGGVVGGVAGLALVGLAAFFWRRRTAQKDQKYSTAPNNPALAGQGPTELPVTYTDQPKAELPVQEYYRSELP</sequence>
<organism evidence="4 5">
    <name type="scientific">Pseudogymnoascus verrucosus</name>
    <dbReference type="NCBI Taxonomy" id="342668"/>
    <lineage>
        <taxon>Eukaryota</taxon>
        <taxon>Fungi</taxon>
        <taxon>Dikarya</taxon>
        <taxon>Ascomycota</taxon>
        <taxon>Pezizomycotina</taxon>
        <taxon>Leotiomycetes</taxon>
        <taxon>Thelebolales</taxon>
        <taxon>Thelebolaceae</taxon>
        <taxon>Pseudogymnoascus</taxon>
    </lineage>
</organism>
<evidence type="ECO:0000313" key="5">
    <source>
        <dbReference type="Proteomes" id="UP000091956"/>
    </source>
</evidence>
<dbReference type="SUPFAM" id="SSF117281">
    <property type="entry name" value="Kelch motif"/>
    <property type="match status" value="1"/>
</dbReference>
<dbReference type="STRING" id="342668.A0A1B8GAE1"/>
<gene>
    <name evidence="4" type="ORF">VE01_09085</name>
</gene>
<reference evidence="4 5" key="1">
    <citation type="submission" date="2016-03" db="EMBL/GenBank/DDBJ databases">
        <title>Comparative genomics of Pseudogymnoascus destructans, the fungus causing white-nose syndrome of bats.</title>
        <authorList>
            <person name="Palmer J.M."/>
            <person name="Drees K.P."/>
            <person name="Foster J.T."/>
            <person name="Lindner D.L."/>
        </authorList>
    </citation>
    <scope>NUCLEOTIDE SEQUENCE [LARGE SCALE GENOMIC DNA]</scope>
    <source>
        <strain evidence="4 5">UAMH 10579</strain>
    </source>
</reference>
<dbReference type="GeneID" id="28842471"/>
<feature type="signal peptide" evidence="3">
    <location>
        <begin position="1"/>
        <end position="20"/>
    </location>
</feature>
<keyword evidence="3" id="KW-0732">Signal</keyword>
<feature type="region of interest" description="Disordered" evidence="1">
    <location>
        <begin position="451"/>
        <end position="492"/>
    </location>
</feature>
<dbReference type="AlphaFoldDB" id="A0A1B8GAE1"/>
<reference evidence="5" key="2">
    <citation type="journal article" date="2018" name="Nat. Commun.">
        <title>Extreme sensitivity to ultraviolet light in the fungal pathogen causing white-nose syndrome of bats.</title>
        <authorList>
            <person name="Palmer J.M."/>
            <person name="Drees K.P."/>
            <person name="Foster J.T."/>
            <person name="Lindner D.L."/>
        </authorList>
    </citation>
    <scope>NUCLEOTIDE SEQUENCE [LARGE SCALE GENOMIC DNA]</scope>
    <source>
        <strain evidence="5">UAMH 10579</strain>
    </source>
</reference>
<keyword evidence="5" id="KW-1185">Reference proteome</keyword>
<keyword evidence="2" id="KW-0812">Transmembrane</keyword>
<feature type="region of interest" description="Disordered" evidence="1">
    <location>
        <begin position="524"/>
        <end position="543"/>
    </location>
</feature>
<keyword evidence="2" id="KW-1133">Transmembrane helix</keyword>
<feature type="chain" id="PRO_5008608361" description="Kelch repeat protein" evidence="3">
    <location>
        <begin position="21"/>
        <end position="567"/>
    </location>
</feature>
<evidence type="ECO:0008006" key="6">
    <source>
        <dbReference type="Google" id="ProtNLM"/>
    </source>
</evidence>
<evidence type="ECO:0000256" key="1">
    <source>
        <dbReference type="SAM" id="MobiDB-lite"/>
    </source>
</evidence>
<evidence type="ECO:0000256" key="3">
    <source>
        <dbReference type="SAM" id="SignalP"/>
    </source>
</evidence>
<feature type="compositionally biased region" description="Low complexity" evidence="1">
    <location>
        <begin position="451"/>
        <end position="468"/>
    </location>
</feature>
<name>A0A1B8GAE1_9PEZI</name>
<dbReference type="OrthoDB" id="10251809at2759"/>
<protein>
    <recommendedName>
        <fullName evidence="6">Kelch repeat protein</fullName>
    </recommendedName>
</protein>
<keyword evidence="2" id="KW-0472">Membrane</keyword>
<dbReference type="Proteomes" id="UP000091956">
    <property type="component" value="Unassembled WGS sequence"/>
</dbReference>
<evidence type="ECO:0000256" key="2">
    <source>
        <dbReference type="SAM" id="Phobius"/>
    </source>
</evidence>
<dbReference type="RefSeq" id="XP_018126548.1">
    <property type="nucleotide sequence ID" value="XM_018278501.2"/>
</dbReference>
<dbReference type="InterPro" id="IPR015915">
    <property type="entry name" value="Kelch-typ_b-propeller"/>
</dbReference>